<dbReference type="EMBL" id="JAHQIW010001870">
    <property type="protein sequence ID" value="KAJ1353870.1"/>
    <property type="molecule type" value="Genomic_DNA"/>
</dbReference>
<accession>A0AAD5M9W6</accession>
<sequence length="488" mass="56068">MSRFRNLLSSDSSDSDWDDREEAPQTSADIGLFGSQQGCCESQDLKAFTVNDVEVKKEDEEMNNMPFFEPDIKDIKPKVPLSRKRKLSALEAMEKERCLLRRSGQNELADFLFRKNDLIRKHVENADQIGMNGNKDLESIRSFIEERFHMLYGPTSDNPLRGLSDDETDEQKFLDNHSDFIINVILRMNDLEPDDYAEKVKNFYLMARNKVFLLQRNIREKEIEEMEKKRQLMFDRFRARENYLARVRDGEASSDDDDFDESDEDEVAKNNSFEEDYEEIISRAKALKLDMPTHRINDHICDIRTNSHLRSTPPPRVRCASPPREVISEDGIPMDTSWESDEASCNEEVKAVHGSEEQILIEVSGDRDLHGYSSNCPVAFLSEEFFPDTEVKPLCKIRPLDVINDIDVSREHRAVDEDGCVKQEPIESHPAPLQSCLKPKKEVIDNSPLLSTQLFSESRLLDAGSASTAACMLLPSRAEHVFWTKCSL</sequence>
<evidence type="ECO:0000313" key="2">
    <source>
        <dbReference type="EMBL" id="KAJ1353870.1"/>
    </source>
</evidence>
<name>A0AAD5M9W6_PARTN</name>
<dbReference type="Proteomes" id="UP001196413">
    <property type="component" value="Unassembled WGS sequence"/>
</dbReference>
<feature type="region of interest" description="Disordered" evidence="1">
    <location>
        <begin position="311"/>
        <end position="335"/>
    </location>
</feature>
<feature type="region of interest" description="Disordered" evidence="1">
    <location>
        <begin position="1"/>
        <end position="30"/>
    </location>
</feature>
<gene>
    <name evidence="2" type="ORF">KIN20_010636</name>
</gene>
<protein>
    <submittedName>
        <fullName evidence="2">Uncharacterized protein</fullName>
    </submittedName>
</protein>
<feature type="region of interest" description="Disordered" evidence="1">
    <location>
        <begin position="248"/>
        <end position="271"/>
    </location>
</feature>
<evidence type="ECO:0000256" key="1">
    <source>
        <dbReference type="SAM" id="MobiDB-lite"/>
    </source>
</evidence>
<feature type="compositionally biased region" description="Acidic residues" evidence="1">
    <location>
        <begin position="252"/>
        <end position="266"/>
    </location>
</feature>
<keyword evidence="3" id="KW-1185">Reference proteome</keyword>
<comment type="caution">
    <text evidence="2">The sequence shown here is derived from an EMBL/GenBank/DDBJ whole genome shotgun (WGS) entry which is preliminary data.</text>
</comment>
<dbReference type="AlphaFoldDB" id="A0AAD5M9W6"/>
<evidence type="ECO:0000313" key="3">
    <source>
        <dbReference type="Proteomes" id="UP001196413"/>
    </source>
</evidence>
<organism evidence="2 3">
    <name type="scientific">Parelaphostrongylus tenuis</name>
    <name type="common">Meningeal worm</name>
    <dbReference type="NCBI Taxonomy" id="148309"/>
    <lineage>
        <taxon>Eukaryota</taxon>
        <taxon>Metazoa</taxon>
        <taxon>Ecdysozoa</taxon>
        <taxon>Nematoda</taxon>
        <taxon>Chromadorea</taxon>
        <taxon>Rhabditida</taxon>
        <taxon>Rhabditina</taxon>
        <taxon>Rhabditomorpha</taxon>
        <taxon>Strongyloidea</taxon>
        <taxon>Metastrongylidae</taxon>
        <taxon>Parelaphostrongylus</taxon>
    </lineage>
</organism>
<reference evidence="2" key="1">
    <citation type="submission" date="2021-06" db="EMBL/GenBank/DDBJ databases">
        <title>Parelaphostrongylus tenuis whole genome reference sequence.</title>
        <authorList>
            <person name="Garwood T.J."/>
            <person name="Larsen P.A."/>
            <person name="Fountain-Jones N.M."/>
            <person name="Garbe J.R."/>
            <person name="Macchietto M.G."/>
            <person name="Kania S.A."/>
            <person name="Gerhold R.W."/>
            <person name="Richards J.E."/>
            <person name="Wolf T.M."/>
        </authorList>
    </citation>
    <scope>NUCLEOTIDE SEQUENCE</scope>
    <source>
        <strain evidence="2">MNPRO001-30</strain>
        <tissue evidence="2">Meninges</tissue>
    </source>
</reference>
<proteinExistence type="predicted"/>